<dbReference type="Proteomes" id="UP000032749">
    <property type="component" value="Chromosome"/>
</dbReference>
<evidence type="ECO:0000256" key="3">
    <source>
        <dbReference type="ARBA" id="ARBA00022729"/>
    </source>
</evidence>
<keyword evidence="5" id="KW-0325">Glycoprotein</keyword>
<evidence type="ECO:0000313" key="7">
    <source>
        <dbReference type="Proteomes" id="UP000032749"/>
    </source>
</evidence>
<dbReference type="PANTHER" id="PTHR11802">
    <property type="entry name" value="SERINE PROTEASE FAMILY S10 SERINE CARBOXYPEPTIDASE"/>
    <property type="match status" value="1"/>
</dbReference>
<dbReference type="InterPro" id="IPR001563">
    <property type="entry name" value="Peptidase_S10"/>
</dbReference>
<keyword evidence="4" id="KW-0378">Hydrolase</keyword>
<organism evidence="6 7">
    <name type="scientific">Oleispira antarctica RB-8</name>
    <dbReference type="NCBI Taxonomy" id="698738"/>
    <lineage>
        <taxon>Bacteria</taxon>
        <taxon>Pseudomonadati</taxon>
        <taxon>Pseudomonadota</taxon>
        <taxon>Gammaproteobacteria</taxon>
        <taxon>Oceanospirillales</taxon>
        <taxon>Oceanospirillaceae</taxon>
        <taxon>Oleispira</taxon>
    </lineage>
</organism>
<dbReference type="AlphaFoldDB" id="R4YQ18"/>
<evidence type="ECO:0000256" key="2">
    <source>
        <dbReference type="ARBA" id="ARBA00022670"/>
    </source>
</evidence>
<keyword evidence="3" id="KW-0732">Signal</keyword>
<keyword evidence="7" id="KW-1185">Reference proteome</keyword>
<dbReference type="OrthoDB" id="3922168at2"/>
<accession>R4YQ18</accession>
<keyword evidence="2" id="KW-0645">Protease</keyword>
<keyword evidence="1" id="KW-0121">Carboxypeptidase</keyword>
<dbReference type="HOGENOM" id="CLU_008523_10_1_6"/>
<dbReference type="InterPro" id="IPR018202">
    <property type="entry name" value="Ser_caboxypep_ser_AS"/>
</dbReference>
<dbReference type="SUPFAM" id="SSF53474">
    <property type="entry name" value="alpha/beta-Hydrolases"/>
    <property type="match status" value="1"/>
</dbReference>
<name>R4YQ18_OLEAN</name>
<dbReference type="PRINTS" id="PR00724">
    <property type="entry name" value="CRBOXYPTASEC"/>
</dbReference>
<dbReference type="InterPro" id="IPR029058">
    <property type="entry name" value="AB_hydrolase_fold"/>
</dbReference>
<dbReference type="PANTHER" id="PTHR11802:SF3">
    <property type="entry name" value="RETINOID-INDUCIBLE SERINE CARBOXYPEPTIDASE"/>
    <property type="match status" value="1"/>
</dbReference>
<dbReference type="STRING" id="698738.OLEAN_C11770"/>
<dbReference type="PROSITE" id="PS00131">
    <property type="entry name" value="CARBOXYPEPT_SER_SER"/>
    <property type="match status" value="1"/>
</dbReference>
<sequence>MKGYSLNKDQLITLPGFGEVKQTQFAGYVPITGDVYPSNNCKKNESLFYWFVGTQDYANSPTIIWTNGGPGSSSFWGFFLENGPYEITSASKPELKEREQGWNNHANYMIFEHPLSVMLSFDVDENDIPATVEEGIQQYYQALINFIELHPEIANNPIILAGESYAGTYLPLLSKAILDGNEKNNGTKLDLKATVLLDAWVDPYTQMGQDSNYAYMHGMISAKEKQHLDDKFQYNLPAINDAIQRVSGLYMTNVAQLADPAFSPIMEYLNRPDVRAAIHVDSTKPLTSSWSEAVSNNYKFGVNDSYVHVVEELLRRNLQILVISGLNDAKDCNFLGTEKWLEGLQGEAAEKFHETSTQQWRLNSGMPVLGYIQDGGLLSWTKVLNAGHMAVRDQPAIINLLKKLIGF</sequence>
<dbReference type="KEGG" id="oai:OLEAN_C11770"/>
<dbReference type="GO" id="GO:0006508">
    <property type="term" value="P:proteolysis"/>
    <property type="evidence" value="ECO:0007669"/>
    <property type="project" value="UniProtKB-KW"/>
</dbReference>
<evidence type="ECO:0008006" key="8">
    <source>
        <dbReference type="Google" id="ProtNLM"/>
    </source>
</evidence>
<dbReference type="GO" id="GO:0004185">
    <property type="term" value="F:serine-type carboxypeptidase activity"/>
    <property type="evidence" value="ECO:0007669"/>
    <property type="project" value="InterPro"/>
</dbReference>
<protein>
    <recommendedName>
        <fullName evidence="8">Carboxypeptidase</fullName>
    </recommendedName>
</protein>
<gene>
    <name evidence="6" type="ORF">OLEAN_C11770</name>
</gene>
<evidence type="ECO:0000256" key="1">
    <source>
        <dbReference type="ARBA" id="ARBA00022645"/>
    </source>
</evidence>
<evidence type="ECO:0000256" key="4">
    <source>
        <dbReference type="ARBA" id="ARBA00022801"/>
    </source>
</evidence>
<evidence type="ECO:0000313" key="6">
    <source>
        <dbReference type="EMBL" id="CCK75353.1"/>
    </source>
</evidence>
<dbReference type="EMBL" id="FO203512">
    <property type="protein sequence ID" value="CCK75353.1"/>
    <property type="molecule type" value="Genomic_DNA"/>
</dbReference>
<evidence type="ECO:0000256" key="5">
    <source>
        <dbReference type="ARBA" id="ARBA00023180"/>
    </source>
</evidence>
<proteinExistence type="predicted"/>
<dbReference type="Pfam" id="PF00450">
    <property type="entry name" value="Peptidase_S10"/>
    <property type="match status" value="2"/>
</dbReference>
<dbReference type="Gene3D" id="3.40.50.1820">
    <property type="entry name" value="alpha/beta hydrolase"/>
    <property type="match status" value="1"/>
</dbReference>
<reference evidence="6 7" key="1">
    <citation type="journal article" date="2013" name="Nat. Commun.">
        <title>Genome sequence and functional genomic analysis of the oil-degrading bacterium Oleispira antarctica.</title>
        <authorList>
            <person name="Kube M."/>
            <person name="Chernikova T.N."/>
            <person name="Al-Ramahi Y."/>
            <person name="Beloqui A."/>
            <person name="Lopez-Cortez N."/>
            <person name="Guazzaroni M.E."/>
            <person name="Heipieper H.J."/>
            <person name="Klages S."/>
            <person name="Kotsyurbenko O.R."/>
            <person name="Langer I."/>
            <person name="Nechitaylo T.Y."/>
            <person name="Lunsdorf H."/>
            <person name="Fernandez M."/>
            <person name="Juarez S."/>
            <person name="Ciordia S."/>
            <person name="Singer A."/>
            <person name="Kagan O."/>
            <person name="Egorova O."/>
            <person name="Petit P.A."/>
            <person name="Stogios P."/>
            <person name="Kim Y."/>
            <person name="Tchigvintsev A."/>
            <person name="Flick R."/>
            <person name="Denaro R."/>
            <person name="Genovese M."/>
            <person name="Albar J.P."/>
            <person name="Reva O.N."/>
            <person name="Martinez-Gomariz M."/>
            <person name="Tran H."/>
            <person name="Ferrer M."/>
            <person name="Savchenko A."/>
            <person name="Yakunin A.F."/>
            <person name="Yakimov M.M."/>
            <person name="Golyshina O.V."/>
            <person name="Reinhardt R."/>
            <person name="Golyshin P.N."/>
        </authorList>
    </citation>
    <scope>NUCLEOTIDE SEQUENCE [LARGE SCALE GENOMIC DNA]</scope>
</reference>